<accession>A0A1F5EIB9</accession>
<sequence length="340" mass="37973">MLSNKIKKIIFLGALFLPFWASAQFLGSDSSLYVKIDPKFPKPNQEFSVSIESYVTDLNLAETSWFKNGTLVEKGFGLNSFTFKAGGLGSSVKINIQVKTSNKGTLTKIIEITPAEVDLFWEANSSVPPLYKGKALSSYQSDIKIIAVPNFIDSNGYFLNSKDLIYRWKKDMRAIGDSSGIGRNVLILKDNKIPSNQTISVEVETKDGKMLAGGNLNVVYSRPEIVFYEKNPLLGVVYEKALETPFILTEEEASIVAQPFFFSKDDIFNGNLVYKWLIDNKEIEEAQGDNIMTLRRPEKGSGSINLNLGITNFNRIMQFANNQLKINLGELKGSNLFNNI</sequence>
<dbReference type="EMBL" id="MFAE01000011">
    <property type="protein sequence ID" value="OGD66946.1"/>
    <property type="molecule type" value="Genomic_DNA"/>
</dbReference>
<name>A0A1F5EIB9_9BACT</name>
<dbReference type="STRING" id="1797582.A2442_00050"/>
<dbReference type="AlphaFoldDB" id="A0A1F5EIB9"/>
<evidence type="ECO:0000313" key="3">
    <source>
        <dbReference type="Proteomes" id="UP000179003"/>
    </source>
</evidence>
<feature type="chain" id="PRO_5009518339" evidence="1">
    <location>
        <begin position="24"/>
        <end position="340"/>
    </location>
</feature>
<dbReference type="Proteomes" id="UP000179003">
    <property type="component" value="Unassembled WGS sequence"/>
</dbReference>
<keyword evidence="1" id="KW-0732">Signal</keyword>
<evidence type="ECO:0000313" key="2">
    <source>
        <dbReference type="EMBL" id="OGD66946.1"/>
    </source>
</evidence>
<feature type="signal peptide" evidence="1">
    <location>
        <begin position="1"/>
        <end position="23"/>
    </location>
</feature>
<gene>
    <name evidence="2" type="ORF">A2442_00050</name>
</gene>
<organism evidence="2 3">
    <name type="scientific">Candidatus Campbellbacteria bacterium RIFOXYC2_FULL_35_25</name>
    <dbReference type="NCBI Taxonomy" id="1797582"/>
    <lineage>
        <taxon>Bacteria</taxon>
        <taxon>Candidatus Campbelliibacteriota</taxon>
    </lineage>
</organism>
<comment type="caution">
    <text evidence="2">The sequence shown here is derived from an EMBL/GenBank/DDBJ whole genome shotgun (WGS) entry which is preliminary data.</text>
</comment>
<reference evidence="2 3" key="1">
    <citation type="journal article" date="2016" name="Nat. Commun.">
        <title>Thousands of microbial genomes shed light on interconnected biogeochemical processes in an aquifer system.</title>
        <authorList>
            <person name="Anantharaman K."/>
            <person name="Brown C.T."/>
            <person name="Hug L.A."/>
            <person name="Sharon I."/>
            <person name="Castelle C.J."/>
            <person name="Probst A.J."/>
            <person name="Thomas B.C."/>
            <person name="Singh A."/>
            <person name="Wilkins M.J."/>
            <person name="Karaoz U."/>
            <person name="Brodie E.L."/>
            <person name="Williams K.H."/>
            <person name="Hubbard S.S."/>
            <person name="Banfield J.F."/>
        </authorList>
    </citation>
    <scope>NUCLEOTIDE SEQUENCE [LARGE SCALE GENOMIC DNA]</scope>
</reference>
<proteinExistence type="predicted"/>
<protein>
    <submittedName>
        <fullName evidence="2">Uncharacterized protein</fullName>
    </submittedName>
</protein>
<evidence type="ECO:0000256" key="1">
    <source>
        <dbReference type="SAM" id="SignalP"/>
    </source>
</evidence>